<name>A0AAN9MV86_CANGL</name>
<keyword evidence="2" id="KW-1185">Reference proteome</keyword>
<dbReference type="AlphaFoldDB" id="A0AAN9MV86"/>
<gene>
    <name evidence="1" type="ORF">VNO77_03294</name>
</gene>
<proteinExistence type="predicted"/>
<evidence type="ECO:0000313" key="2">
    <source>
        <dbReference type="Proteomes" id="UP001367508"/>
    </source>
</evidence>
<evidence type="ECO:0000313" key="1">
    <source>
        <dbReference type="EMBL" id="KAK7361246.1"/>
    </source>
</evidence>
<dbReference type="Proteomes" id="UP001367508">
    <property type="component" value="Unassembled WGS sequence"/>
</dbReference>
<sequence>MVHSSVMEGTFGSLDSPDLRVFELTICTLKSLSPNKLLVLRLLRDGDQWHSIILVQGDDINLLGDADYKTILKQGNLLYGPYGISLDQRVLSPSVDQATLLSETILHDKTIMVRSALLIVIMNCSLSKPAILSLVLIELMSRGLISTHDCSRHVCTIANGSFAPGTTSGGSPKARATTYSFKNP</sequence>
<accession>A0AAN9MV86</accession>
<protein>
    <submittedName>
        <fullName evidence="1">Uncharacterized protein</fullName>
    </submittedName>
</protein>
<comment type="caution">
    <text evidence="1">The sequence shown here is derived from an EMBL/GenBank/DDBJ whole genome shotgun (WGS) entry which is preliminary data.</text>
</comment>
<dbReference type="EMBL" id="JAYMYQ010000001">
    <property type="protein sequence ID" value="KAK7361246.1"/>
    <property type="molecule type" value="Genomic_DNA"/>
</dbReference>
<organism evidence="1 2">
    <name type="scientific">Canavalia gladiata</name>
    <name type="common">Sword bean</name>
    <name type="synonym">Dolichos gladiatus</name>
    <dbReference type="NCBI Taxonomy" id="3824"/>
    <lineage>
        <taxon>Eukaryota</taxon>
        <taxon>Viridiplantae</taxon>
        <taxon>Streptophyta</taxon>
        <taxon>Embryophyta</taxon>
        <taxon>Tracheophyta</taxon>
        <taxon>Spermatophyta</taxon>
        <taxon>Magnoliopsida</taxon>
        <taxon>eudicotyledons</taxon>
        <taxon>Gunneridae</taxon>
        <taxon>Pentapetalae</taxon>
        <taxon>rosids</taxon>
        <taxon>fabids</taxon>
        <taxon>Fabales</taxon>
        <taxon>Fabaceae</taxon>
        <taxon>Papilionoideae</taxon>
        <taxon>50 kb inversion clade</taxon>
        <taxon>NPAAA clade</taxon>
        <taxon>indigoferoid/millettioid clade</taxon>
        <taxon>Phaseoleae</taxon>
        <taxon>Canavalia</taxon>
    </lineage>
</organism>
<reference evidence="1 2" key="1">
    <citation type="submission" date="2024-01" db="EMBL/GenBank/DDBJ databases">
        <title>The genomes of 5 underutilized Papilionoideae crops provide insights into root nodulation and disease resistanc.</title>
        <authorList>
            <person name="Jiang F."/>
        </authorList>
    </citation>
    <scope>NUCLEOTIDE SEQUENCE [LARGE SCALE GENOMIC DNA]</scope>
    <source>
        <strain evidence="1">LVBAO_FW01</strain>
        <tissue evidence="1">Leaves</tissue>
    </source>
</reference>